<name>A0A9P4K303_9PLEO</name>
<protein>
    <submittedName>
        <fullName evidence="2">Uncharacterized protein</fullName>
    </submittedName>
</protein>
<evidence type="ECO:0000313" key="3">
    <source>
        <dbReference type="Proteomes" id="UP000800093"/>
    </source>
</evidence>
<reference evidence="3" key="1">
    <citation type="journal article" date="2020" name="Stud. Mycol.">
        <title>101 Dothideomycetes genomes: A test case for predicting lifestyles and emergence of pathogens.</title>
        <authorList>
            <person name="Haridas S."/>
            <person name="Albert R."/>
            <person name="Binder M."/>
            <person name="Bloem J."/>
            <person name="LaButti K."/>
            <person name="Salamov A."/>
            <person name="Andreopoulos B."/>
            <person name="Baker S."/>
            <person name="Barry K."/>
            <person name="Bills G."/>
            <person name="Bluhm B."/>
            <person name="Cannon C."/>
            <person name="Castanera R."/>
            <person name="Culley D."/>
            <person name="Daum C."/>
            <person name="Ezra D."/>
            <person name="Gonzalez J."/>
            <person name="Henrissat B."/>
            <person name="Kuo A."/>
            <person name="Liang C."/>
            <person name="Lipzen A."/>
            <person name="Lutzoni F."/>
            <person name="Magnuson J."/>
            <person name="Mondo S."/>
            <person name="Nolan M."/>
            <person name="Ohm R."/>
            <person name="Pangilinan J."/>
            <person name="Park H.-J."/>
            <person name="Ramirez L."/>
            <person name="Alfaro M."/>
            <person name="Sun H."/>
            <person name="Tritt A."/>
            <person name="Yoshinaga Y."/>
            <person name="Zwiers L.-H."/>
            <person name="Turgeon B."/>
            <person name="Goodwin S."/>
            <person name="Spatafora J."/>
            <person name="Crous P."/>
            <person name="Grigoriev I."/>
        </authorList>
    </citation>
    <scope>NUCLEOTIDE SEQUENCE [LARGE SCALE GENOMIC DNA]</scope>
    <source>
        <strain evidence="3">CBS 304.66</strain>
    </source>
</reference>
<dbReference type="Proteomes" id="UP000800093">
    <property type="component" value="Unassembled WGS sequence"/>
</dbReference>
<sequence length="196" mass="22512">MPSLFATNLPPCGPRVQVAYENVVDRLRSIWLNQRGRVSVLDICYAVKHTLDSQKARFPTFALKPLHQRPQPYRSEAVFKFELPWIDYFVREAQTQTSERMSESEIIDRKKESPIPPELGFVLTRNDVLKMWDQWNEKRWAKKPGLPESLQNRGAEGHFDGLSGDSKRISESFSAIDLGGRDANMMDGMNGVDEEE</sequence>
<gene>
    <name evidence="2" type="ORF">CC78DRAFT_535877</name>
</gene>
<feature type="region of interest" description="Disordered" evidence="1">
    <location>
        <begin position="143"/>
        <end position="166"/>
    </location>
</feature>
<dbReference type="EMBL" id="ML986663">
    <property type="protein sequence ID" value="KAF2261166.1"/>
    <property type="molecule type" value="Genomic_DNA"/>
</dbReference>
<dbReference type="AlphaFoldDB" id="A0A9P4K303"/>
<keyword evidence="3" id="KW-1185">Reference proteome</keyword>
<proteinExistence type="predicted"/>
<organism evidence="2 3">
    <name type="scientific">Lojkania enalia</name>
    <dbReference type="NCBI Taxonomy" id="147567"/>
    <lineage>
        <taxon>Eukaryota</taxon>
        <taxon>Fungi</taxon>
        <taxon>Dikarya</taxon>
        <taxon>Ascomycota</taxon>
        <taxon>Pezizomycotina</taxon>
        <taxon>Dothideomycetes</taxon>
        <taxon>Pleosporomycetidae</taxon>
        <taxon>Pleosporales</taxon>
        <taxon>Pleosporales incertae sedis</taxon>
        <taxon>Lojkania</taxon>
    </lineage>
</organism>
<accession>A0A9P4K303</accession>
<feature type="compositionally biased region" description="Basic and acidic residues" evidence="1">
    <location>
        <begin position="155"/>
        <end position="166"/>
    </location>
</feature>
<evidence type="ECO:0000256" key="1">
    <source>
        <dbReference type="SAM" id="MobiDB-lite"/>
    </source>
</evidence>
<evidence type="ECO:0000313" key="2">
    <source>
        <dbReference type="EMBL" id="KAF2261166.1"/>
    </source>
</evidence>
<comment type="caution">
    <text evidence="2">The sequence shown here is derived from an EMBL/GenBank/DDBJ whole genome shotgun (WGS) entry which is preliminary data.</text>
</comment>
<dbReference type="OrthoDB" id="3796452at2759"/>